<dbReference type="GO" id="GO:0071949">
    <property type="term" value="F:FAD binding"/>
    <property type="evidence" value="ECO:0007669"/>
    <property type="project" value="TreeGrafter"/>
</dbReference>
<feature type="domain" description="FAD/NAD(P)-binding" evidence="7">
    <location>
        <begin position="5"/>
        <end position="130"/>
    </location>
</feature>
<accession>A0A1H8L0Q2</accession>
<dbReference type="EMBL" id="FODN01000002">
    <property type="protein sequence ID" value="SEN98723.1"/>
    <property type="molecule type" value="Genomic_DNA"/>
</dbReference>
<evidence type="ECO:0000256" key="2">
    <source>
        <dbReference type="ARBA" id="ARBA00022630"/>
    </source>
</evidence>
<keyword evidence="5" id="KW-0809">Transit peptide</keyword>
<protein>
    <submittedName>
        <fullName evidence="8">Sulfide:quinone oxidoreductase</fullName>
    </submittedName>
</protein>
<evidence type="ECO:0000313" key="8">
    <source>
        <dbReference type="EMBL" id="SEN98723.1"/>
    </source>
</evidence>
<gene>
    <name evidence="8" type="ORF">SAMN04487942_1456</name>
</gene>
<dbReference type="AlphaFoldDB" id="A0A1H8L0Q2"/>
<evidence type="ECO:0000256" key="5">
    <source>
        <dbReference type="ARBA" id="ARBA00022946"/>
    </source>
</evidence>
<dbReference type="PANTHER" id="PTHR10632">
    <property type="entry name" value="SULFIDE:QUINONE OXIDOREDUCTASE"/>
    <property type="match status" value="1"/>
</dbReference>
<evidence type="ECO:0000259" key="7">
    <source>
        <dbReference type="Pfam" id="PF07992"/>
    </source>
</evidence>
<keyword evidence="3" id="KW-0874">Quinone</keyword>
<keyword evidence="9" id="KW-1185">Reference proteome</keyword>
<evidence type="ECO:0000256" key="6">
    <source>
        <dbReference type="ARBA" id="ARBA00023002"/>
    </source>
</evidence>
<name>A0A1H8L0Q2_9FLAO</name>
<dbReference type="InterPro" id="IPR036188">
    <property type="entry name" value="FAD/NAD-bd_sf"/>
</dbReference>
<reference evidence="9" key="1">
    <citation type="submission" date="2016-10" db="EMBL/GenBank/DDBJ databases">
        <authorList>
            <person name="Varghese N."/>
            <person name="Submissions S."/>
        </authorList>
    </citation>
    <scope>NUCLEOTIDE SEQUENCE [LARGE SCALE GENOMIC DNA]</scope>
    <source>
        <strain evidence="9">CGMCC 1.8704</strain>
    </source>
</reference>
<proteinExistence type="predicted"/>
<dbReference type="Proteomes" id="UP000198657">
    <property type="component" value="Unassembled WGS sequence"/>
</dbReference>
<evidence type="ECO:0000313" key="9">
    <source>
        <dbReference type="Proteomes" id="UP000198657"/>
    </source>
</evidence>
<dbReference type="InterPro" id="IPR023753">
    <property type="entry name" value="FAD/NAD-binding_dom"/>
</dbReference>
<dbReference type="GO" id="GO:0070221">
    <property type="term" value="P:sulfide oxidation, using sulfide:quinone oxidoreductase"/>
    <property type="evidence" value="ECO:0007669"/>
    <property type="project" value="TreeGrafter"/>
</dbReference>
<organism evidence="8 9">
    <name type="scientific">Flavobacterium sinopsychrotolerans</name>
    <dbReference type="NCBI Taxonomy" id="604089"/>
    <lineage>
        <taxon>Bacteria</taxon>
        <taxon>Pseudomonadati</taxon>
        <taxon>Bacteroidota</taxon>
        <taxon>Flavobacteriia</taxon>
        <taxon>Flavobacteriales</taxon>
        <taxon>Flavobacteriaceae</taxon>
        <taxon>Flavobacterium</taxon>
    </lineage>
</organism>
<dbReference type="Pfam" id="PF07992">
    <property type="entry name" value="Pyr_redox_2"/>
    <property type="match status" value="1"/>
</dbReference>
<dbReference type="STRING" id="604089.SAMN04487942_1456"/>
<dbReference type="GO" id="GO:0070224">
    <property type="term" value="F:sulfide:quinone oxidoreductase activity"/>
    <property type="evidence" value="ECO:0007669"/>
    <property type="project" value="TreeGrafter"/>
</dbReference>
<evidence type="ECO:0000256" key="1">
    <source>
        <dbReference type="ARBA" id="ARBA00001974"/>
    </source>
</evidence>
<dbReference type="RefSeq" id="WP_091168351.1">
    <property type="nucleotide sequence ID" value="NZ_CBCSFM010000002.1"/>
</dbReference>
<evidence type="ECO:0000256" key="3">
    <source>
        <dbReference type="ARBA" id="ARBA00022719"/>
    </source>
</evidence>
<dbReference type="OrthoDB" id="9805710at2"/>
<keyword evidence="2" id="KW-0285">Flavoprotein</keyword>
<dbReference type="FunFam" id="3.50.50.60:FF:000034">
    <property type="entry name" value="sulfide:quinone oxidoreductase, mitochondrial"/>
    <property type="match status" value="1"/>
</dbReference>
<keyword evidence="6" id="KW-0560">Oxidoreductase</keyword>
<dbReference type="PANTHER" id="PTHR10632:SF2">
    <property type="entry name" value="SULFIDE:QUINONE OXIDOREDUCTASE, MITOCHONDRIAL"/>
    <property type="match status" value="1"/>
</dbReference>
<dbReference type="Gene3D" id="3.50.50.60">
    <property type="entry name" value="FAD/NAD(P)-binding domain"/>
    <property type="match status" value="2"/>
</dbReference>
<dbReference type="InterPro" id="IPR015904">
    <property type="entry name" value="Sulphide_quinone_reductase"/>
</dbReference>
<keyword evidence="4" id="KW-0274">FAD</keyword>
<sequence>MANHYQILIVGGGNAGLSVASQLLIKKNNLNIGIIDPSEKHYYQPAWTLVGAGIFEINKTVRNEKDVIPKNTTWIKEAVAEFMPTENKVKCLSGDEFTYDYLVVCPGIQLDWNKIKGLKETLGKNNVSSNYSFQHAPYTWEMIENFKGGTAVFTNPTTPIKCGGAPHKIMYLACDYWRKKGILDKCDIHYISGANAIFGVKEYAETLKKVIAKYNIHVHYGANVTAIHGENKTVEFETQEIDENLNQKLSDKNAACYGIIENKTTDDLKKVILNFDLCHAVPPQSAPDFIKNSPLRDPENLLGYVDINKNTMQHTHFRNVFALGDCTNAPCSKTGAAIRKQAPVVVENLLAIIDNKVGTAQYDGYSACPIPTQYGKLMLAEFDYTNTPKMTFPINQAKPNWAMWILKTKILPWLYWNKILKGTA</sequence>
<dbReference type="GO" id="GO:0048038">
    <property type="term" value="F:quinone binding"/>
    <property type="evidence" value="ECO:0007669"/>
    <property type="project" value="UniProtKB-KW"/>
</dbReference>
<comment type="cofactor">
    <cofactor evidence="1">
        <name>FAD</name>
        <dbReference type="ChEBI" id="CHEBI:57692"/>
    </cofactor>
</comment>
<dbReference type="SUPFAM" id="SSF51905">
    <property type="entry name" value="FAD/NAD(P)-binding domain"/>
    <property type="match status" value="2"/>
</dbReference>
<evidence type="ECO:0000256" key="4">
    <source>
        <dbReference type="ARBA" id="ARBA00022827"/>
    </source>
</evidence>